<sequence>MTGITGLLGTNLANKLLEQGYHVTALARNPEKYTGKYTNQLNLVSMHLEDDYDFYLNKIDIVIHIAAETRTNLLTYAAYEKVNYEATIRLFEKSIKHNILKFVFISTANTIGYGNLEFLGTETQKIKEPFDKLYYAQSKLKAEEYLLSHQTKIGVTILNPTFMIGPYDSKPSSGKIILMGMNKRWVFYPPGGKNFVAVNDVVDAIFKSFNAKSKREKYLIAGENLSYKAFFKKLNHNTKQRTVLIPIPKILLLSLGVFGNFLRFCKIKTSLHLVNMKTLCIKNYYSNHKSINDLNVQYSPLDNAITESVNYFRERQMI</sequence>
<proteinExistence type="predicted"/>
<name>A0A1I3KUQ0_9FLAO</name>
<dbReference type="InterPro" id="IPR036291">
    <property type="entry name" value="NAD(P)-bd_dom_sf"/>
</dbReference>
<accession>A0A1I3KUQ0</accession>
<dbReference type="InterPro" id="IPR051783">
    <property type="entry name" value="NAD(P)-dependent_oxidoreduct"/>
</dbReference>
<dbReference type="AlphaFoldDB" id="A0A1I3KUQ0"/>
<dbReference type="Pfam" id="PF01370">
    <property type="entry name" value="Epimerase"/>
    <property type="match status" value="1"/>
</dbReference>
<dbReference type="GO" id="GO:0004029">
    <property type="term" value="F:aldehyde dehydrogenase (NAD+) activity"/>
    <property type="evidence" value="ECO:0007669"/>
    <property type="project" value="TreeGrafter"/>
</dbReference>
<dbReference type="PANTHER" id="PTHR48079:SF6">
    <property type="entry name" value="NAD(P)-BINDING DOMAIN-CONTAINING PROTEIN-RELATED"/>
    <property type="match status" value="1"/>
</dbReference>
<dbReference type="PANTHER" id="PTHR48079">
    <property type="entry name" value="PROTEIN YEEZ"/>
    <property type="match status" value="1"/>
</dbReference>
<dbReference type="Proteomes" id="UP000243887">
    <property type="component" value="Unassembled WGS sequence"/>
</dbReference>
<dbReference type="InterPro" id="IPR001509">
    <property type="entry name" value="Epimerase_deHydtase"/>
</dbReference>
<organism evidence="2 3">
    <name type="scientific">Myroides guanonis</name>
    <dbReference type="NCBI Taxonomy" id="1150112"/>
    <lineage>
        <taxon>Bacteria</taxon>
        <taxon>Pseudomonadati</taxon>
        <taxon>Bacteroidota</taxon>
        <taxon>Flavobacteriia</taxon>
        <taxon>Flavobacteriales</taxon>
        <taxon>Flavobacteriaceae</taxon>
        <taxon>Myroides</taxon>
    </lineage>
</organism>
<dbReference type="GO" id="GO:0005737">
    <property type="term" value="C:cytoplasm"/>
    <property type="evidence" value="ECO:0007669"/>
    <property type="project" value="TreeGrafter"/>
</dbReference>
<evidence type="ECO:0000259" key="1">
    <source>
        <dbReference type="Pfam" id="PF01370"/>
    </source>
</evidence>
<dbReference type="SUPFAM" id="SSF51735">
    <property type="entry name" value="NAD(P)-binding Rossmann-fold domains"/>
    <property type="match status" value="1"/>
</dbReference>
<dbReference type="STRING" id="1150112.SAMN04487893_10171"/>
<evidence type="ECO:0000313" key="3">
    <source>
        <dbReference type="Proteomes" id="UP000243887"/>
    </source>
</evidence>
<feature type="domain" description="NAD-dependent epimerase/dehydratase" evidence="1">
    <location>
        <begin position="1"/>
        <end position="220"/>
    </location>
</feature>
<protein>
    <submittedName>
        <fullName evidence="2">NAD dependent epimerase/dehydratase family protein</fullName>
    </submittedName>
</protein>
<dbReference type="Gene3D" id="3.40.50.720">
    <property type="entry name" value="NAD(P)-binding Rossmann-like Domain"/>
    <property type="match status" value="1"/>
</dbReference>
<gene>
    <name evidence="2" type="ORF">SAMN04487893_10171</name>
</gene>
<reference evidence="3" key="1">
    <citation type="submission" date="2016-10" db="EMBL/GenBank/DDBJ databases">
        <authorList>
            <person name="Varghese N."/>
            <person name="Submissions S."/>
        </authorList>
    </citation>
    <scope>NUCLEOTIDE SEQUENCE [LARGE SCALE GENOMIC DNA]</scope>
    <source>
        <strain evidence="3">DSM 26542</strain>
    </source>
</reference>
<keyword evidence="3" id="KW-1185">Reference proteome</keyword>
<evidence type="ECO:0000313" key="2">
    <source>
        <dbReference type="EMBL" id="SFI76271.1"/>
    </source>
</evidence>
<dbReference type="EMBL" id="FORU01000001">
    <property type="protein sequence ID" value="SFI76271.1"/>
    <property type="molecule type" value="Genomic_DNA"/>
</dbReference>